<dbReference type="CDD" id="cd02022">
    <property type="entry name" value="DPCK"/>
    <property type="match status" value="1"/>
</dbReference>
<comment type="pathway">
    <text evidence="8">Cofactor biosynthesis; coenzyme A biosynthesis; CoA from (R)-pantothenate: step 5/5.</text>
</comment>
<comment type="subcellular location">
    <subcellularLocation>
        <location evidence="8">Cytoplasm</location>
    </subcellularLocation>
</comment>
<evidence type="ECO:0000256" key="9">
    <source>
        <dbReference type="NCBIfam" id="TIGR00152"/>
    </source>
</evidence>
<dbReference type="PANTHER" id="PTHR10695:SF46">
    <property type="entry name" value="BIFUNCTIONAL COENZYME A SYNTHASE-RELATED"/>
    <property type="match status" value="1"/>
</dbReference>
<dbReference type="Proteomes" id="UP000044136">
    <property type="component" value="Unassembled WGS sequence"/>
</dbReference>
<evidence type="ECO:0000256" key="7">
    <source>
        <dbReference type="ARBA" id="ARBA00022993"/>
    </source>
</evidence>
<keyword evidence="6 8" id="KW-0067">ATP-binding</keyword>
<dbReference type="STRING" id="1461582.BN1048_01054"/>
<comment type="catalytic activity">
    <reaction evidence="8">
        <text>3'-dephospho-CoA + ATP = ADP + CoA + H(+)</text>
        <dbReference type="Rhea" id="RHEA:18245"/>
        <dbReference type="ChEBI" id="CHEBI:15378"/>
        <dbReference type="ChEBI" id="CHEBI:30616"/>
        <dbReference type="ChEBI" id="CHEBI:57287"/>
        <dbReference type="ChEBI" id="CHEBI:57328"/>
        <dbReference type="ChEBI" id="CHEBI:456216"/>
        <dbReference type="EC" id="2.7.1.24"/>
    </reaction>
</comment>
<organism evidence="10 11">
    <name type="scientific">Jeotgalicoccus saudimassiliensis</name>
    <dbReference type="NCBI Taxonomy" id="1461582"/>
    <lineage>
        <taxon>Bacteria</taxon>
        <taxon>Bacillati</taxon>
        <taxon>Bacillota</taxon>
        <taxon>Bacilli</taxon>
        <taxon>Bacillales</taxon>
        <taxon>Staphylococcaceae</taxon>
        <taxon>Jeotgalicoccus</taxon>
    </lineage>
</organism>
<evidence type="ECO:0000256" key="2">
    <source>
        <dbReference type="ARBA" id="ARBA00022490"/>
    </source>
</evidence>
<dbReference type="OrthoDB" id="9812943at2"/>
<dbReference type="PANTHER" id="PTHR10695">
    <property type="entry name" value="DEPHOSPHO-COA KINASE-RELATED"/>
    <property type="match status" value="1"/>
</dbReference>
<keyword evidence="11" id="KW-1185">Reference proteome</keyword>
<keyword evidence="5 8" id="KW-0418">Kinase</keyword>
<keyword evidence="7 8" id="KW-0173">Coenzyme A biosynthesis</keyword>
<dbReference type="UniPathway" id="UPA00241">
    <property type="reaction ID" value="UER00356"/>
</dbReference>
<comment type="function">
    <text evidence="8">Catalyzes the phosphorylation of the 3'-hydroxyl group of dephosphocoenzyme A to form coenzyme A.</text>
</comment>
<evidence type="ECO:0000313" key="11">
    <source>
        <dbReference type="Proteomes" id="UP000044136"/>
    </source>
</evidence>
<feature type="binding site" evidence="8">
    <location>
        <begin position="12"/>
        <end position="17"/>
    </location>
    <ligand>
        <name>ATP</name>
        <dbReference type="ChEBI" id="CHEBI:30616"/>
    </ligand>
</feature>
<dbReference type="EC" id="2.7.1.24" evidence="8 9"/>
<evidence type="ECO:0000256" key="5">
    <source>
        <dbReference type="ARBA" id="ARBA00022777"/>
    </source>
</evidence>
<comment type="similarity">
    <text evidence="1 8">Belongs to the CoaE family.</text>
</comment>
<dbReference type="GO" id="GO:0005524">
    <property type="term" value="F:ATP binding"/>
    <property type="evidence" value="ECO:0007669"/>
    <property type="project" value="UniProtKB-UniRule"/>
</dbReference>
<proteinExistence type="inferred from homology"/>
<dbReference type="NCBIfam" id="TIGR00152">
    <property type="entry name" value="dephospho-CoA kinase"/>
    <property type="match status" value="1"/>
</dbReference>
<dbReference type="FunFam" id="3.40.50.300:FF:000991">
    <property type="entry name" value="Dephospho-CoA kinase"/>
    <property type="match status" value="1"/>
</dbReference>
<name>A0A078M5T4_9STAP</name>
<evidence type="ECO:0000256" key="6">
    <source>
        <dbReference type="ARBA" id="ARBA00022840"/>
    </source>
</evidence>
<keyword evidence="4 8" id="KW-0547">Nucleotide-binding</keyword>
<dbReference type="EMBL" id="CCSE01000001">
    <property type="protein sequence ID" value="CEA00702.1"/>
    <property type="molecule type" value="Genomic_DNA"/>
</dbReference>
<evidence type="ECO:0000256" key="3">
    <source>
        <dbReference type="ARBA" id="ARBA00022679"/>
    </source>
</evidence>
<keyword evidence="2 8" id="KW-0963">Cytoplasm</keyword>
<sequence length="197" mass="22124">MYKVIGLTGGIASGKTTVSDYLKEHGYTVLDADAYSRKTTAKGGPAIPAIIEAFGEDIVDADGELDRKKLGSIIFNDAGKRRELNAIVHPLIRDMMNADEAEFIKKGHVFLDIPLLFENGLNERCDLVVTVFVDRDTQIRRLTARNDLTIEEAEARINSQMPLTEKVERSEYRLDNNGSVEKLYEQIDKFTEELESL</sequence>
<dbReference type="Pfam" id="PF01121">
    <property type="entry name" value="CoaE"/>
    <property type="match status" value="1"/>
</dbReference>
<dbReference type="RefSeq" id="WP_035809185.1">
    <property type="nucleotide sequence ID" value="NZ_CCSE01000001.1"/>
</dbReference>
<protein>
    <recommendedName>
        <fullName evidence="8 9">Dephospho-CoA kinase</fullName>
        <ecNumber evidence="8 9">2.7.1.24</ecNumber>
    </recommendedName>
    <alternativeName>
        <fullName evidence="8">Dephosphocoenzyme A kinase</fullName>
    </alternativeName>
</protein>
<reference evidence="10 11" key="1">
    <citation type="submission" date="2014-07" db="EMBL/GenBank/DDBJ databases">
        <authorList>
            <person name="Urmite Genomes Urmite Genomes"/>
        </authorList>
    </citation>
    <scope>NUCLEOTIDE SEQUENCE [LARGE SCALE GENOMIC DNA]</scope>
    <source>
        <strain evidence="10 11">13MG44_air</strain>
    </source>
</reference>
<dbReference type="InterPro" id="IPR027417">
    <property type="entry name" value="P-loop_NTPase"/>
</dbReference>
<dbReference type="SUPFAM" id="SSF52540">
    <property type="entry name" value="P-loop containing nucleoside triphosphate hydrolases"/>
    <property type="match status" value="1"/>
</dbReference>
<dbReference type="eggNOG" id="COG0237">
    <property type="taxonomic scope" value="Bacteria"/>
</dbReference>
<dbReference type="GO" id="GO:0004140">
    <property type="term" value="F:dephospho-CoA kinase activity"/>
    <property type="evidence" value="ECO:0007669"/>
    <property type="project" value="UniProtKB-UniRule"/>
</dbReference>
<evidence type="ECO:0000256" key="8">
    <source>
        <dbReference type="HAMAP-Rule" id="MF_00376"/>
    </source>
</evidence>
<dbReference type="Gene3D" id="3.40.50.300">
    <property type="entry name" value="P-loop containing nucleotide triphosphate hydrolases"/>
    <property type="match status" value="1"/>
</dbReference>
<dbReference type="GO" id="GO:0005737">
    <property type="term" value="C:cytoplasm"/>
    <property type="evidence" value="ECO:0007669"/>
    <property type="project" value="UniProtKB-SubCell"/>
</dbReference>
<dbReference type="GO" id="GO:0015937">
    <property type="term" value="P:coenzyme A biosynthetic process"/>
    <property type="evidence" value="ECO:0007669"/>
    <property type="project" value="UniProtKB-UniRule"/>
</dbReference>
<dbReference type="PROSITE" id="PS51219">
    <property type="entry name" value="DPCK"/>
    <property type="match status" value="1"/>
</dbReference>
<accession>A0A078M5T4</accession>
<dbReference type="HOGENOM" id="CLU_057180_0_0_9"/>
<gene>
    <name evidence="8 10" type="primary">coaE</name>
    <name evidence="10" type="ORF">BN1048_01054</name>
</gene>
<dbReference type="AlphaFoldDB" id="A0A078M5T4"/>
<dbReference type="HAMAP" id="MF_00376">
    <property type="entry name" value="Dephospho_CoA_kinase"/>
    <property type="match status" value="1"/>
</dbReference>
<evidence type="ECO:0000256" key="4">
    <source>
        <dbReference type="ARBA" id="ARBA00022741"/>
    </source>
</evidence>
<dbReference type="InterPro" id="IPR001977">
    <property type="entry name" value="Depp_CoAkinase"/>
</dbReference>
<evidence type="ECO:0000256" key="1">
    <source>
        <dbReference type="ARBA" id="ARBA00009018"/>
    </source>
</evidence>
<keyword evidence="3 8" id="KW-0808">Transferase</keyword>
<evidence type="ECO:0000313" key="10">
    <source>
        <dbReference type="EMBL" id="CEA00702.1"/>
    </source>
</evidence>